<dbReference type="OrthoDB" id="2309723at2759"/>
<dbReference type="InterPro" id="IPR010987">
    <property type="entry name" value="Glutathione-S-Trfase_C-like"/>
</dbReference>
<keyword evidence="2" id="KW-0808">Transferase</keyword>
<dbReference type="InterPro" id="IPR036282">
    <property type="entry name" value="Glutathione-S-Trfase_C_sf"/>
</dbReference>
<dbReference type="CDD" id="cd03190">
    <property type="entry name" value="GST_C_Omega_like"/>
    <property type="match status" value="1"/>
</dbReference>
<dbReference type="GO" id="GO:0004364">
    <property type="term" value="F:glutathione transferase activity"/>
    <property type="evidence" value="ECO:0007669"/>
    <property type="project" value="InterPro"/>
</dbReference>
<dbReference type="SUPFAM" id="SSF47616">
    <property type="entry name" value="GST C-terminal domain-like"/>
    <property type="match status" value="1"/>
</dbReference>
<reference evidence="2 3" key="1">
    <citation type="journal article" date="2016" name="Nat. Commun.">
        <title>Ectomycorrhizal ecology is imprinted in the genome of the dominant symbiotic fungus Cenococcum geophilum.</title>
        <authorList>
            <consortium name="DOE Joint Genome Institute"/>
            <person name="Peter M."/>
            <person name="Kohler A."/>
            <person name="Ohm R.A."/>
            <person name="Kuo A."/>
            <person name="Krutzmann J."/>
            <person name="Morin E."/>
            <person name="Arend M."/>
            <person name="Barry K.W."/>
            <person name="Binder M."/>
            <person name="Choi C."/>
            <person name="Clum A."/>
            <person name="Copeland A."/>
            <person name="Grisel N."/>
            <person name="Haridas S."/>
            <person name="Kipfer T."/>
            <person name="LaButti K."/>
            <person name="Lindquist E."/>
            <person name="Lipzen A."/>
            <person name="Maire R."/>
            <person name="Meier B."/>
            <person name="Mihaltcheva S."/>
            <person name="Molinier V."/>
            <person name="Murat C."/>
            <person name="Poggeler S."/>
            <person name="Quandt C.A."/>
            <person name="Sperisen C."/>
            <person name="Tritt A."/>
            <person name="Tisserant E."/>
            <person name="Crous P.W."/>
            <person name="Henrissat B."/>
            <person name="Nehls U."/>
            <person name="Egli S."/>
            <person name="Spatafora J.W."/>
            <person name="Grigoriev I.V."/>
            <person name="Martin F.M."/>
        </authorList>
    </citation>
    <scope>NUCLEOTIDE SEQUENCE [LARGE SCALE GENOMIC DNA]</scope>
    <source>
        <strain evidence="2 3">CBS 207.34</strain>
    </source>
</reference>
<feature type="domain" description="GST C-terminal" evidence="1">
    <location>
        <begin position="21"/>
        <end position="149"/>
    </location>
</feature>
<dbReference type="InterPro" id="IPR047047">
    <property type="entry name" value="GST_Omega-like_C"/>
</dbReference>
<evidence type="ECO:0000313" key="2">
    <source>
        <dbReference type="EMBL" id="OCL13097.1"/>
    </source>
</evidence>
<dbReference type="EMBL" id="KV748785">
    <property type="protein sequence ID" value="OCL13097.1"/>
    <property type="molecule type" value="Genomic_DNA"/>
</dbReference>
<dbReference type="InterPro" id="IPR016639">
    <property type="entry name" value="GST_Omega/GSH"/>
</dbReference>
<dbReference type="PROSITE" id="PS50405">
    <property type="entry name" value="GST_CTER"/>
    <property type="match status" value="1"/>
</dbReference>
<protein>
    <submittedName>
        <fullName evidence="2">Glutathione S-transferase Gst3</fullName>
    </submittedName>
</protein>
<dbReference type="Pfam" id="PF13410">
    <property type="entry name" value="GST_C_2"/>
    <property type="match status" value="1"/>
</dbReference>
<dbReference type="Gene3D" id="1.20.1050.10">
    <property type="match status" value="1"/>
</dbReference>
<dbReference type="GO" id="GO:0005737">
    <property type="term" value="C:cytoplasm"/>
    <property type="evidence" value="ECO:0007669"/>
    <property type="project" value="TreeGrafter"/>
</dbReference>
<dbReference type="PANTHER" id="PTHR32419:SF6">
    <property type="entry name" value="GLUTATHIONE S-TRANSFERASE OMEGA-LIKE 1-RELATED"/>
    <property type="match status" value="1"/>
</dbReference>
<sequence>MFATEFDELLDNNYKSVELVPENLVSAIDELNQWVYDDINNGVYKCGIASTQEAYEKNVKKLFQSLDRVEQALKDSDGPYLFGNQLTGADLRLFPTVVRFDPVYVLLFKTNIRDIRSGYPAIHKWLRHLYWDVPVFHETTNFEHIKSHYFAGLKLVNPLGIIPVGPVPNISQKEESIIAAR</sequence>
<evidence type="ECO:0000259" key="1">
    <source>
        <dbReference type="PROSITE" id="PS50405"/>
    </source>
</evidence>
<proteinExistence type="predicted"/>
<evidence type="ECO:0000313" key="3">
    <source>
        <dbReference type="Proteomes" id="UP000250140"/>
    </source>
</evidence>
<name>A0A8E2JXT6_9PEZI</name>
<dbReference type="PANTHER" id="PTHR32419">
    <property type="entry name" value="GLUTATHIONYL-HYDROQUINONE REDUCTASE"/>
    <property type="match status" value="1"/>
</dbReference>
<organism evidence="2 3">
    <name type="scientific">Glonium stellatum</name>
    <dbReference type="NCBI Taxonomy" id="574774"/>
    <lineage>
        <taxon>Eukaryota</taxon>
        <taxon>Fungi</taxon>
        <taxon>Dikarya</taxon>
        <taxon>Ascomycota</taxon>
        <taxon>Pezizomycotina</taxon>
        <taxon>Dothideomycetes</taxon>
        <taxon>Pleosporomycetidae</taxon>
        <taxon>Gloniales</taxon>
        <taxon>Gloniaceae</taxon>
        <taxon>Glonium</taxon>
    </lineage>
</organism>
<gene>
    <name evidence="2" type="ORF">AOQ84DRAFT_372475</name>
</gene>
<accession>A0A8E2JXT6</accession>
<dbReference type="Proteomes" id="UP000250140">
    <property type="component" value="Unassembled WGS sequence"/>
</dbReference>
<keyword evidence="3" id="KW-1185">Reference proteome</keyword>
<dbReference type="AlphaFoldDB" id="A0A8E2JXT6"/>